<proteinExistence type="predicted"/>
<dbReference type="SUPFAM" id="SSF57701">
    <property type="entry name" value="Zn2/Cys6 DNA-binding domain"/>
    <property type="match status" value="1"/>
</dbReference>
<dbReference type="InterPro" id="IPR021858">
    <property type="entry name" value="Fun_TF"/>
</dbReference>
<keyword evidence="5" id="KW-1185">Reference proteome</keyword>
<gene>
    <name evidence="4" type="ORF">FSARC_8784</name>
</gene>
<protein>
    <recommendedName>
        <fullName evidence="3">Zn(2)-C6 fungal-type domain-containing protein</fullName>
    </recommendedName>
</protein>
<dbReference type="PROSITE" id="PS00463">
    <property type="entry name" value="ZN2_CY6_FUNGAL_1"/>
    <property type="match status" value="1"/>
</dbReference>
<dbReference type="Pfam" id="PF11951">
    <property type="entry name" value="Fungal_trans_2"/>
    <property type="match status" value="2"/>
</dbReference>
<evidence type="ECO:0000256" key="1">
    <source>
        <dbReference type="ARBA" id="ARBA00004123"/>
    </source>
</evidence>
<dbReference type="EMBL" id="JABEXW010000488">
    <property type="protein sequence ID" value="KAF4963206.1"/>
    <property type="molecule type" value="Genomic_DNA"/>
</dbReference>
<name>A0A8H4TSD7_9HYPO</name>
<keyword evidence="2" id="KW-0539">Nucleus</keyword>
<evidence type="ECO:0000313" key="5">
    <source>
        <dbReference type="Proteomes" id="UP000622797"/>
    </source>
</evidence>
<dbReference type="GO" id="GO:0005634">
    <property type="term" value="C:nucleus"/>
    <property type="evidence" value="ECO:0007669"/>
    <property type="project" value="UniProtKB-SubCell"/>
</dbReference>
<organism evidence="4 5">
    <name type="scientific">Fusarium sarcochroum</name>
    <dbReference type="NCBI Taxonomy" id="1208366"/>
    <lineage>
        <taxon>Eukaryota</taxon>
        <taxon>Fungi</taxon>
        <taxon>Dikarya</taxon>
        <taxon>Ascomycota</taxon>
        <taxon>Pezizomycotina</taxon>
        <taxon>Sordariomycetes</taxon>
        <taxon>Hypocreomycetidae</taxon>
        <taxon>Hypocreales</taxon>
        <taxon>Nectriaceae</taxon>
        <taxon>Fusarium</taxon>
        <taxon>Fusarium lateritium species complex</taxon>
    </lineage>
</organism>
<reference evidence="4" key="2">
    <citation type="submission" date="2020-05" db="EMBL/GenBank/DDBJ databases">
        <authorList>
            <person name="Kim H.-S."/>
            <person name="Proctor R.H."/>
            <person name="Brown D.W."/>
        </authorList>
    </citation>
    <scope>NUCLEOTIDE SEQUENCE</scope>
    <source>
        <strain evidence="4">NRRL 20472</strain>
    </source>
</reference>
<dbReference type="OrthoDB" id="5386330at2759"/>
<evidence type="ECO:0000313" key="4">
    <source>
        <dbReference type="EMBL" id="KAF4963206.1"/>
    </source>
</evidence>
<dbReference type="GO" id="GO:0008270">
    <property type="term" value="F:zinc ion binding"/>
    <property type="evidence" value="ECO:0007669"/>
    <property type="project" value="InterPro"/>
</dbReference>
<dbReference type="GO" id="GO:0045944">
    <property type="term" value="P:positive regulation of transcription by RNA polymerase II"/>
    <property type="evidence" value="ECO:0007669"/>
    <property type="project" value="TreeGrafter"/>
</dbReference>
<accession>A0A8H4TSD7</accession>
<dbReference type="PROSITE" id="PS50048">
    <property type="entry name" value="ZN2_CY6_FUNGAL_2"/>
    <property type="match status" value="1"/>
</dbReference>
<feature type="domain" description="Zn(2)-C6 fungal-type" evidence="3">
    <location>
        <begin position="14"/>
        <end position="43"/>
    </location>
</feature>
<dbReference type="PANTHER" id="PTHR37534">
    <property type="entry name" value="TRANSCRIPTIONAL ACTIVATOR PROTEIN UGA3"/>
    <property type="match status" value="1"/>
</dbReference>
<evidence type="ECO:0000256" key="2">
    <source>
        <dbReference type="ARBA" id="ARBA00023242"/>
    </source>
</evidence>
<evidence type="ECO:0000259" key="3">
    <source>
        <dbReference type="PROSITE" id="PS50048"/>
    </source>
</evidence>
<dbReference type="InterPro" id="IPR036864">
    <property type="entry name" value="Zn2-C6_fun-type_DNA-bd_sf"/>
</dbReference>
<dbReference type="Proteomes" id="UP000622797">
    <property type="component" value="Unassembled WGS sequence"/>
</dbReference>
<sequence length="516" mass="57736">MPTVKRPYVPKVKGCHQCSRRRIHCDRTDPECKKCFAKGIRCTGLGIRLRFCFGCEPDDVRRKHSTRDDGSLMWTPNFSSNNIDDTTTTGEIDLSDAASRPITEQWSFESNYDVSSFLLANDPPVDSEANFLPCLNDPETAIDDGINTFTAIRSPTVSNVLYRPVPDELPPWQNDLCLYFSQHICPNMISIDGIHNGWRTLVLPIARKDKLVRDAVLSVSAFHIRQNRFPATETVCSGAPKSDYFIPDANQLYGGVIRGLQQQPELDSCDVERRDSILITILVLLLGAMVNGASDYPILFRMIESALHANGGDGTLGTGDVATFIDLQFSKIKVYGAPLRDENSAVEIFSSQEYVAKLFNCLCQRASQFPEHSISFALITDLVQQAMAIYIGGVQRNQHSGSSTDMDIAISIARVHHFNETLELFSPETPGDHIIIWAVFVAAASCILDKDMEFFEQMFMRHFLRSGFANLLSGLELLRKIWKRKPGDKWTTSVNDMTGSACFTRSKVALRSNMLH</sequence>
<dbReference type="PANTHER" id="PTHR37534:SF17">
    <property type="entry name" value="ZN(2)-C6 FUNGAL-TYPE DOMAIN-CONTAINING PROTEIN"/>
    <property type="match status" value="1"/>
</dbReference>
<dbReference type="GO" id="GO:0000976">
    <property type="term" value="F:transcription cis-regulatory region binding"/>
    <property type="evidence" value="ECO:0007669"/>
    <property type="project" value="TreeGrafter"/>
</dbReference>
<dbReference type="GO" id="GO:0000981">
    <property type="term" value="F:DNA-binding transcription factor activity, RNA polymerase II-specific"/>
    <property type="evidence" value="ECO:0007669"/>
    <property type="project" value="InterPro"/>
</dbReference>
<comment type="subcellular location">
    <subcellularLocation>
        <location evidence="1">Nucleus</location>
    </subcellularLocation>
</comment>
<dbReference type="InterPro" id="IPR001138">
    <property type="entry name" value="Zn2Cys6_DnaBD"/>
</dbReference>
<dbReference type="AlphaFoldDB" id="A0A8H4TSD7"/>
<dbReference type="Pfam" id="PF00172">
    <property type="entry name" value="Zn_clus"/>
    <property type="match status" value="1"/>
</dbReference>
<comment type="caution">
    <text evidence="4">The sequence shown here is derived from an EMBL/GenBank/DDBJ whole genome shotgun (WGS) entry which is preliminary data.</text>
</comment>
<reference evidence="4" key="1">
    <citation type="journal article" date="2020" name="BMC Genomics">
        <title>Correction to: Identification and distribution of gene clusters required for synthesis of sphingolipid metabolism inhibitors in diverse species of the filamentous fungus Fusarium.</title>
        <authorList>
            <person name="Kim H.S."/>
            <person name="Lohmar J.M."/>
            <person name="Busman M."/>
            <person name="Brown D.W."/>
            <person name="Naumann T.A."/>
            <person name="Divon H.H."/>
            <person name="Lysoe E."/>
            <person name="Uhlig S."/>
            <person name="Proctor R.H."/>
        </authorList>
    </citation>
    <scope>NUCLEOTIDE SEQUENCE</scope>
    <source>
        <strain evidence="4">NRRL 20472</strain>
    </source>
</reference>